<keyword evidence="2" id="KW-0808">Transferase</keyword>
<dbReference type="GO" id="GO:0032259">
    <property type="term" value="P:methylation"/>
    <property type="evidence" value="ECO:0007669"/>
    <property type="project" value="UniProtKB-KW"/>
</dbReference>
<dbReference type="KEGG" id="dbr:Deba_1315"/>
<dbReference type="PANTHER" id="PTHR11746">
    <property type="entry name" value="O-METHYLTRANSFERASE"/>
    <property type="match status" value="1"/>
</dbReference>
<dbReference type="Pfam" id="PF00891">
    <property type="entry name" value="Methyltransf_2"/>
    <property type="match status" value="1"/>
</dbReference>
<dbReference type="InterPro" id="IPR001077">
    <property type="entry name" value="COMT_C"/>
</dbReference>
<dbReference type="InterPro" id="IPR012967">
    <property type="entry name" value="COMT_dimerisation"/>
</dbReference>
<dbReference type="InterPro" id="IPR029063">
    <property type="entry name" value="SAM-dependent_MTases_sf"/>
</dbReference>
<evidence type="ECO:0000259" key="4">
    <source>
        <dbReference type="Pfam" id="PF00891"/>
    </source>
</evidence>
<accession>E1QGJ0</accession>
<evidence type="ECO:0000256" key="3">
    <source>
        <dbReference type="ARBA" id="ARBA00022691"/>
    </source>
</evidence>
<evidence type="ECO:0000259" key="5">
    <source>
        <dbReference type="Pfam" id="PF08100"/>
    </source>
</evidence>
<dbReference type="Gene3D" id="1.10.10.10">
    <property type="entry name" value="Winged helix-like DNA-binding domain superfamily/Winged helix DNA-binding domain"/>
    <property type="match status" value="1"/>
</dbReference>
<evidence type="ECO:0000256" key="2">
    <source>
        <dbReference type="ARBA" id="ARBA00022679"/>
    </source>
</evidence>
<feature type="domain" description="O-methyltransferase dimerisation" evidence="5">
    <location>
        <begin position="18"/>
        <end position="90"/>
    </location>
</feature>
<keyword evidence="3" id="KW-0949">S-adenosyl-L-methionine</keyword>
<dbReference type="CDD" id="cd02440">
    <property type="entry name" value="AdoMet_MTases"/>
    <property type="match status" value="1"/>
</dbReference>
<name>E1QGJ0_DESB2</name>
<sequence>MVKMPDPQSDFSVFGDMFYGAVASRLLMSAIDLAVFDHLEQAASAQAVARLLPAHPRNAQLMLDALCALGLLRKSQGQYQNQPPTSEFLVRGKAVYLGHWLQLADESWQDCLGGLTDKIRSGPGQAPPDEHWNAAAYCERFTRAHAATSLAGVARQMAAIVADAPGFDACRRMLDLGGGPGVNAMAVAQANEGLAAVVFDRPEIVAIARGYIDEYGMSARVSTMGGDYLSDDIGGEYDLIMVTDSLYYGDAELDQVLAKCRQALAPGGLLVGVHAVLTEEATQPAKMVLAMLPEALAGQAALPERGFLARAMARHGFAEISSRMAMVAGAPMEVNVGRRPAEA</sequence>
<dbReference type="GO" id="GO:0046983">
    <property type="term" value="F:protein dimerization activity"/>
    <property type="evidence" value="ECO:0007669"/>
    <property type="project" value="InterPro"/>
</dbReference>
<proteinExistence type="predicted"/>
<keyword evidence="7" id="KW-1185">Reference proteome</keyword>
<dbReference type="EMBL" id="CP002085">
    <property type="protein sequence ID" value="ADK84683.1"/>
    <property type="molecule type" value="Genomic_DNA"/>
</dbReference>
<keyword evidence="1 6" id="KW-0489">Methyltransferase</keyword>
<evidence type="ECO:0000256" key="1">
    <source>
        <dbReference type="ARBA" id="ARBA00022603"/>
    </source>
</evidence>
<evidence type="ECO:0000313" key="6">
    <source>
        <dbReference type="EMBL" id="ADK84683.1"/>
    </source>
</evidence>
<gene>
    <name evidence="6" type="ordered locus">Deba_1315</name>
</gene>
<dbReference type="Pfam" id="PF08100">
    <property type="entry name" value="Dimerisation"/>
    <property type="match status" value="1"/>
</dbReference>
<dbReference type="eggNOG" id="COG0500">
    <property type="taxonomic scope" value="Bacteria"/>
</dbReference>
<organism evidence="6 7">
    <name type="scientific">Desulfarculus baarsii (strain ATCC 33931 / DSM 2075 / LMG 7858 / VKM B-1802 / 2st14)</name>
    <dbReference type="NCBI Taxonomy" id="644282"/>
    <lineage>
        <taxon>Bacteria</taxon>
        <taxon>Pseudomonadati</taxon>
        <taxon>Thermodesulfobacteriota</taxon>
        <taxon>Desulfarculia</taxon>
        <taxon>Desulfarculales</taxon>
        <taxon>Desulfarculaceae</taxon>
        <taxon>Desulfarculus</taxon>
    </lineage>
</organism>
<dbReference type="InterPro" id="IPR036390">
    <property type="entry name" value="WH_DNA-bd_sf"/>
</dbReference>
<protein>
    <submittedName>
        <fullName evidence="6">Methyltransferase type 12</fullName>
    </submittedName>
</protein>
<reference evidence="6 7" key="1">
    <citation type="journal article" date="2010" name="Stand. Genomic Sci.">
        <title>Complete genome sequence of Desulfarculus baarsii type strain (2st14).</title>
        <authorList>
            <person name="Sun H."/>
            <person name="Spring S."/>
            <person name="Lapidus A."/>
            <person name="Davenport K."/>
            <person name="Del Rio T.G."/>
            <person name="Tice H."/>
            <person name="Nolan M."/>
            <person name="Copeland A."/>
            <person name="Cheng J.F."/>
            <person name="Lucas S."/>
            <person name="Tapia R."/>
            <person name="Goodwin L."/>
            <person name="Pitluck S."/>
            <person name="Ivanova N."/>
            <person name="Pagani I."/>
            <person name="Mavromatis K."/>
            <person name="Ovchinnikova G."/>
            <person name="Pati A."/>
            <person name="Chen A."/>
            <person name="Palaniappan K."/>
            <person name="Hauser L."/>
            <person name="Chang Y.J."/>
            <person name="Jeffries C.D."/>
            <person name="Detter J.C."/>
            <person name="Han C."/>
            <person name="Rohde M."/>
            <person name="Brambilla E."/>
            <person name="Goker M."/>
            <person name="Woyke T."/>
            <person name="Bristow J."/>
            <person name="Eisen J.A."/>
            <person name="Markowitz V."/>
            <person name="Hugenholtz P."/>
            <person name="Kyrpides N.C."/>
            <person name="Klenk H.P."/>
            <person name="Land M."/>
        </authorList>
    </citation>
    <scope>NUCLEOTIDE SEQUENCE [LARGE SCALE GENOMIC DNA]</scope>
    <source>
        <strain evidence="7">ATCC 33931 / DSM 2075 / LMG 7858 / VKM B-1802 / 2st14</strain>
    </source>
</reference>
<dbReference type="SUPFAM" id="SSF46785">
    <property type="entry name" value="Winged helix' DNA-binding domain"/>
    <property type="match status" value="1"/>
</dbReference>
<dbReference type="PROSITE" id="PS51683">
    <property type="entry name" value="SAM_OMT_II"/>
    <property type="match status" value="1"/>
</dbReference>
<dbReference type="STRING" id="644282.Deba_1315"/>
<dbReference type="HOGENOM" id="CLU_005533_4_3_7"/>
<evidence type="ECO:0000313" key="7">
    <source>
        <dbReference type="Proteomes" id="UP000009047"/>
    </source>
</evidence>
<dbReference type="InterPro" id="IPR036388">
    <property type="entry name" value="WH-like_DNA-bd_sf"/>
</dbReference>
<dbReference type="GO" id="GO:0008171">
    <property type="term" value="F:O-methyltransferase activity"/>
    <property type="evidence" value="ECO:0007669"/>
    <property type="project" value="InterPro"/>
</dbReference>
<feature type="domain" description="O-methyltransferase C-terminal" evidence="4">
    <location>
        <begin position="156"/>
        <end position="289"/>
    </location>
</feature>
<dbReference type="SUPFAM" id="SSF53335">
    <property type="entry name" value="S-adenosyl-L-methionine-dependent methyltransferases"/>
    <property type="match status" value="1"/>
</dbReference>
<dbReference type="Proteomes" id="UP000009047">
    <property type="component" value="Chromosome"/>
</dbReference>
<dbReference type="Gene3D" id="3.40.50.150">
    <property type="entry name" value="Vaccinia Virus protein VP39"/>
    <property type="match status" value="1"/>
</dbReference>
<dbReference type="AlphaFoldDB" id="E1QGJ0"/>
<dbReference type="InterPro" id="IPR016461">
    <property type="entry name" value="COMT-like"/>
</dbReference>
<dbReference type="RefSeq" id="WP_013258136.1">
    <property type="nucleotide sequence ID" value="NC_014365.1"/>
</dbReference>